<evidence type="ECO:0000256" key="3">
    <source>
        <dbReference type="ARBA" id="ARBA00023163"/>
    </source>
</evidence>
<dbReference type="GO" id="GO:0003677">
    <property type="term" value="F:DNA binding"/>
    <property type="evidence" value="ECO:0007669"/>
    <property type="project" value="UniProtKB-KW"/>
</dbReference>
<evidence type="ECO:0000313" key="7">
    <source>
        <dbReference type="Proteomes" id="UP000655366"/>
    </source>
</evidence>
<dbReference type="InterPro" id="IPR036390">
    <property type="entry name" value="WH_DNA-bd_sf"/>
</dbReference>
<accession>A0A931CRZ5</accession>
<dbReference type="PANTHER" id="PTHR30136">
    <property type="entry name" value="HELIX-TURN-HELIX TRANSCRIPTIONAL REGULATOR, ICLR FAMILY"/>
    <property type="match status" value="1"/>
</dbReference>
<evidence type="ECO:0000259" key="5">
    <source>
        <dbReference type="PROSITE" id="PS51078"/>
    </source>
</evidence>
<dbReference type="SUPFAM" id="SSF55781">
    <property type="entry name" value="GAF domain-like"/>
    <property type="match status" value="1"/>
</dbReference>
<dbReference type="Gene3D" id="1.10.10.10">
    <property type="entry name" value="Winged helix-like DNA-binding domain superfamily/Winged helix DNA-binding domain"/>
    <property type="match status" value="1"/>
</dbReference>
<organism evidence="6 7">
    <name type="scientific">Arthrobacter terrae</name>
    <dbReference type="NCBI Taxonomy" id="2935737"/>
    <lineage>
        <taxon>Bacteria</taxon>
        <taxon>Bacillati</taxon>
        <taxon>Actinomycetota</taxon>
        <taxon>Actinomycetes</taxon>
        <taxon>Micrococcales</taxon>
        <taxon>Micrococcaceae</taxon>
        <taxon>Arthrobacter</taxon>
    </lineage>
</organism>
<dbReference type="InterPro" id="IPR014757">
    <property type="entry name" value="Tscrpt_reg_IclR_C"/>
</dbReference>
<keyword evidence="3" id="KW-0804">Transcription</keyword>
<evidence type="ECO:0000313" key="6">
    <source>
        <dbReference type="EMBL" id="MBG0741510.1"/>
    </source>
</evidence>
<dbReference type="Pfam" id="PF09339">
    <property type="entry name" value="HTH_IclR"/>
    <property type="match status" value="1"/>
</dbReference>
<keyword evidence="7" id="KW-1185">Reference proteome</keyword>
<sequence>MSQSVRRAARIIDAIAQEPRSVNELAASFDLHRSTMFRELADLAEVGYVRRGRDGKYSLGLHLVSLSKLAVDNLDLREAAHVHIRALHKVVGNTIHVAALMEHSIVYVDKVEDSAGVRMYSRIGKSVEAYCTGVGKAVLAELDLTGRNAVLQGTSWKRYTPNTLSTRAALDKQLAEIEKRHWAVDDGEHEGFVNCIAVPILDSHSVAGALSVTAIRMVADLERLKEHLPLIQKTASLISAELG</sequence>
<dbReference type="SUPFAM" id="SSF46785">
    <property type="entry name" value="Winged helix' DNA-binding domain"/>
    <property type="match status" value="1"/>
</dbReference>
<dbReference type="AlphaFoldDB" id="A0A931CRZ5"/>
<evidence type="ECO:0000256" key="2">
    <source>
        <dbReference type="ARBA" id="ARBA00023125"/>
    </source>
</evidence>
<keyword evidence="1" id="KW-0805">Transcription regulation</keyword>
<gene>
    <name evidence="6" type="ORF">IV500_19280</name>
</gene>
<dbReference type="InterPro" id="IPR029016">
    <property type="entry name" value="GAF-like_dom_sf"/>
</dbReference>
<dbReference type="CDD" id="cd00090">
    <property type="entry name" value="HTH_ARSR"/>
    <property type="match status" value="1"/>
</dbReference>
<dbReference type="InterPro" id="IPR005471">
    <property type="entry name" value="Tscrpt_reg_IclR_N"/>
</dbReference>
<dbReference type="InterPro" id="IPR036388">
    <property type="entry name" value="WH-like_DNA-bd_sf"/>
</dbReference>
<dbReference type="GO" id="GO:0045892">
    <property type="term" value="P:negative regulation of DNA-templated transcription"/>
    <property type="evidence" value="ECO:0007669"/>
    <property type="project" value="TreeGrafter"/>
</dbReference>
<feature type="domain" description="IclR-ED" evidence="5">
    <location>
        <begin position="62"/>
        <end position="243"/>
    </location>
</feature>
<dbReference type="Gene3D" id="3.30.450.40">
    <property type="match status" value="1"/>
</dbReference>
<dbReference type="PROSITE" id="PS51078">
    <property type="entry name" value="ICLR_ED"/>
    <property type="match status" value="1"/>
</dbReference>
<dbReference type="RefSeq" id="WP_196398445.1">
    <property type="nucleotide sequence ID" value="NZ_JADNYM010000032.1"/>
</dbReference>
<dbReference type="InterPro" id="IPR011991">
    <property type="entry name" value="ArsR-like_HTH"/>
</dbReference>
<reference evidence="6 7" key="1">
    <citation type="submission" date="2020-11" db="EMBL/GenBank/DDBJ databases">
        <title>Arthrobacter antarcticus sp. nov., isolated from Antarctic Soil.</title>
        <authorList>
            <person name="Li J."/>
        </authorList>
    </citation>
    <scope>NUCLEOTIDE SEQUENCE [LARGE SCALE GENOMIC DNA]</scope>
    <source>
        <strain evidence="6 7">Z1-20</strain>
    </source>
</reference>
<proteinExistence type="predicted"/>
<feature type="domain" description="HTH iclR-type" evidence="4">
    <location>
        <begin position="2"/>
        <end position="61"/>
    </location>
</feature>
<dbReference type="Pfam" id="PF01614">
    <property type="entry name" value="IclR_C"/>
    <property type="match status" value="1"/>
</dbReference>
<keyword evidence="2" id="KW-0238">DNA-binding</keyword>
<dbReference type="EMBL" id="JADNYM010000032">
    <property type="protein sequence ID" value="MBG0741510.1"/>
    <property type="molecule type" value="Genomic_DNA"/>
</dbReference>
<comment type="caution">
    <text evidence="6">The sequence shown here is derived from an EMBL/GenBank/DDBJ whole genome shotgun (WGS) entry which is preliminary data.</text>
</comment>
<evidence type="ECO:0000259" key="4">
    <source>
        <dbReference type="PROSITE" id="PS51077"/>
    </source>
</evidence>
<dbReference type="SMART" id="SM00346">
    <property type="entry name" value="HTH_ICLR"/>
    <property type="match status" value="1"/>
</dbReference>
<dbReference type="PROSITE" id="PS51077">
    <property type="entry name" value="HTH_ICLR"/>
    <property type="match status" value="1"/>
</dbReference>
<dbReference type="GO" id="GO:0003700">
    <property type="term" value="F:DNA-binding transcription factor activity"/>
    <property type="evidence" value="ECO:0007669"/>
    <property type="project" value="TreeGrafter"/>
</dbReference>
<dbReference type="PANTHER" id="PTHR30136:SF24">
    <property type="entry name" value="HTH-TYPE TRANSCRIPTIONAL REPRESSOR ALLR"/>
    <property type="match status" value="1"/>
</dbReference>
<name>A0A931CRZ5_9MICC</name>
<dbReference type="Proteomes" id="UP000655366">
    <property type="component" value="Unassembled WGS sequence"/>
</dbReference>
<protein>
    <submittedName>
        <fullName evidence="6">IclR family transcriptional regulator</fullName>
    </submittedName>
</protein>
<dbReference type="InterPro" id="IPR050707">
    <property type="entry name" value="HTH_MetabolicPath_Reg"/>
</dbReference>
<evidence type="ECO:0000256" key="1">
    <source>
        <dbReference type="ARBA" id="ARBA00023015"/>
    </source>
</evidence>